<dbReference type="InterPro" id="IPR017451">
    <property type="entry name" value="F-box-assoc_interact_dom"/>
</dbReference>
<evidence type="ECO:0000313" key="3">
    <source>
        <dbReference type="Proteomes" id="UP000187203"/>
    </source>
</evidence>
<feature type="domain" description="F-box" evidence="1">
    <location>
        <begin position="22"/>
        <end position="62"/>
    </location>
</feature>
<dbReference type="STRING" id="93759.A0A1R3KAE0"/>
<evidence type="ECO:0000313" key="2">
    <source>
        <dbReference type="EMBL" id="OMP03988.1"/>
    </source>
</evidence>
<dbReference type="AlphaFoldDB" id="A0A1R3KAE0"/>
<dbReference type="InterPro" id="IPR006527">
    <property type="entry name" value="F-box-assoc_dom_typ1"/>
</dbReference>
<proteinExistence type="predicted"/>
<organism evidence="2 3">
    <name type="scientific">Corchorus olitorius</name>
    <dbReference type="NCBI Taxonomy" id="93759"/>
    <lineage>
        <taxon>Eukaryota</taxon>
        <taxon>Viridiplantae</taxon>
        <taxon>Streptophyta</taxon>
        <taxon>Embryophyta</taxon>
        <taxon>Tracheophyta</taxon>
        <taxon>Spermatophyta</taxon>
        <taxon>Magnoliopsida</taxon>
        <taxon>eudicotyledons</taxon>
        <taxon>Gunneridae</taxon>
        <taxon>Pentapetalae</taxon>
        <taxon>rosids</taxon>
        <taxon>malvids</taxon>
        <taxon>Malvales</taxon>
        <taxon>Malvaceae</taxon>
        <taxon>Grewioideae</taxon>
        <taxon>Apeibeae</taxon>
        <taxon>Corchorus</taxon>
    </lineage>
</organism>
<comment type="caution">
    <text evidence="2">The sequence shown here is derived from an EMBL/GenBank/DDBJ whole genome shotgun (WGS) entry which is preliminary data.</text>
</comment>
<dbReference type="InterPro" id="IPR001810">
    <property type="entry name" value="F-box_dom"/>
</dbReference>
<keyword evidence="3" id="KW-1185">Reference proteome</keyword>
<accession>A0A1R3KAE0</accession>
<dbReference type="Pfam" id="PF00646">
    <property type="entry name" value="F-box"/>
    <property type="match status" value="1"/>
</dbReference>
<dbReference type="Pfam" id="PF07734">
    <property type="entry name" value="FBA_1"/>
    <property type="match status" value="1"/>
</dbReference>
<reference evidence="3" key="1">
    <citation type="submission" date="2013-09" db="EMBL/GenBank/DDBJ databases">
        <title>Corchorus olitorius genome sequencing.</title>
        <authorList>
            <person name="Alam M."/>
            <person name="Haque M.S."/>
            <person name="Islam M.S."/>
            <person name="Emdad E.M."/>
            <person name="Islam M.M."/>
            <person name="Ahmed B."/>
            <person name="Halim A."/>
            <person name="Hossen Q.M.M."/>
            <person name="Hossain M.Z."/>
            <person name="Ahmed R."/>
            <person name="Khan M.M."/>
            <person name="Islam R."/>
            <person name="Rashid M.M."/>
            <person name="Khan S.A."/>
            <person name="Rahman M.S."/>
            <person name="Alam M."/>
            <person name="Yahiya A.S."/>
            <person name="Khan M.S."/>
            <person name="Azam M.S."/>
            <person name="Haque T."/>
            <person name="Lashkar M.Z.H."/>
            <person name="Akhand A.I."/>
            <person name="Morshed G."/>
            <person name="Roy S."/>
            <person name="Uddin K.S."/>
            <person name="Rabeya T."/>
            <person name="Hossain A.S."/>
            <person name="Chowdhury A."/>
            <person name="Snigdha A.R."/>
            <person name="Mortoza M.S."/>
            <person name="Matin S.A."/>
            <person name="Hoque S.M.E."/>
            <person name="Islam M.K."/>
            <person name="Roy D.K."/>
            <person name="Haider R."/>
            <person name="Moosa M.M."/>
            <person name="Elias S.M."/>
            <person name="Hasan A.M."/>
            <person name="Jahan S."/>
            <person name="Shafiuddin M."/>
            <person name="Mahmood N."/>
            <person name="Shommy N.S."/>
        </authorList>
    </citation>
    <scope>NUCLEOTIDE SEQUENCE [LARGE SCALE GENOMIC DNA]</scope>
    <source>
        <strain evidence="3">cv. O-4</strain>
    </source>
</reference>
<dbReference type="InterPro" id="IPR050796">
    <property type="entry name" value="SCF_F-box_component"/>
</dbReference>
<sequence>MASRKSIRGKESGEYHQSGTHIHHDLIMEILERLPAKSVGRCRCVSRLWRSSLTDPGFIHKHAMKASENPSKINEKLFCLVRDKNLLLKVTPETYCDDEHSSIDNIIEEAAEKLVLPKKVPLHPRYRISVDTCSIVGSCHGICCLRYHDYMNETNFLLLNFVTGESRVIDYQQGADDNRVYGFGYDSSTKDYKIVSFQCPDPGYFRKPCPKHPYVVDVLSLRNSCWRSIVQTPPMVPACPYLLSTATCVELNGFLHWQHCGKGCAKGWSDSIFTFDLAEEKCGEIIFNAPNKGKKNEYYDIIGLGVLNGCLYVNMRSMPRSEGCDIWVMKEYGVQQSWTKLMLVSFSPRFLANSFVNLFPVYYTKKGRLILFLPQHDVYNVQQYSFSYSYRQYRIRSEKGKLLWFITADVDTLLSPNSLCSNL</sequence>
<gene>
    <name evidence="2" type="ORF">COLO4_10034</name>
</gene>
<dbReference type="SMART" id="SM00256">
    <property type="entry name" value="FBOX"/>
    <property type="match status" value="1"/>
</dbReference>
<dbReference type="Proteomes" id="UP000187203">
    <property type="component" value="Unassembled WGS sequence"/>
</dbReference>
<dbReference type="OrthoDB" id="591557at2759"/>
<dbReference type="PANTHER" id="PTHR31672">
    <property type="entry name" value="BNACNNG10540D PROTEIN"/>
    <property type="match status" value="1"/>
</dbReference>
<evidence type="ECO:0000259" key="1">
    <source>
        <dbReference type="SMART" id="SM00256"/>
    </source>
</evidence>
<dbReference type="NCBIfam" id="TIGR01640">
    <property type="entry name" value="F_box_assoc_1"/>
    <property type="match status" value="1"/>
</dbReference>
<protein>
    <recommendedName>
        <fullName evidence="1">F-box domain-containing protein</fullName>
    </recommendedName>
</protein>
<dbReference type="PANTHER" id="PTHR31672:SF13">
    <property type="entry name" value="F-BOX PROTEIN CPR30-LIKE"/>
    <property type="match status" value="1"/>
</dbReference>
<dbReference type="InterPro" id="IPR036047">
    <property type="entry name" value="F-box-like_dom_sf"/>
</dbReference>
<dbReference type="CDD" id="cd22157">
    <property type="entry name" value="F-box_AtFBW1-like"/>
    <property type="match status" value="1"/>
</dbReference>
<dbReference type="EMBL" id="AWUE01014348">
    <property type="protein sequence ID" value="OMP03988.1"/>
    <property type="molecule type" value="Genomic_DNA"/>
</dbReference>
<name>A0A1R3KAE0_9ROSI</name>
<dbReference type="SUPFAM" id="SSF81383">
    <property type="entry name" value="F-box domain"/>
    <property type="match status" value="1"/>
</dbReference>
<dbReference type="Gene3D" id="1.20.1280.50">
    <property type="match status" value="1"/>
</dbReference>